<feature type="region of interest" description="Disordered" evidence="1">
    <location>
        <begin position="445"/>
        <end position="480"/>
    </location>
</feature>
<gene>
    <name evidence="4" type="ordered locus">Adeh_3886</name>
</gene>
<dbReference type="EMBL" id="CP000251">
    <property type="protein sequence ID" value="ABC83650.1"/>
    <property type="molecule type" value="Genomic_DNA"/>
</dbReference>
<feature type="domain" description="CHASE2" evidence="3">
    <location>
        <begin position="127"/>
        <end position="385"/>
    </location>
</feature>
<name>Q2IGD9_ANADE</name>
<evidence type="ECO:0000259" key="3">
    <source>
        <dbReference type="SMART" id="SM01080"/>
    </source>
</evidence>
<dbReference type="RefSeq" id="WP_011422932.1">
    <property type="nucleotide sequence ID" value="NC_007760.1"/>
</dbReference>
<evidence type="ECO:0000256" key="2">
    <source>
        <dbReference type="SAM" id="Phobius"/>
    </source>
</evidence>
<feature type="transmembrane region" description="Helical" evidence="2">
    <location>
        <begin position="35"/>
        <end position="52"/>
    </location>
</feature>
<feature type="transmembrane region" description="Helical" evidence="2">
    <location>
        <begin position="365"/>
        <end position="382"/>
    </location>
</feature>
<dbReference type="KEGG" id="ade:Adeh_3886"/>
<dbReference type="Pfam" id="PF05226">
    <property type="entry name" value="CHASE2"/>
    <property type="match status" value="1"/>
</dbReference>
<evidence type="ECO:0000313" key="4">
    <source>
        <dbReference type="EMBL" id="ABC83650.1"/>
    </source>
</evidence>
<sequence>MPGERLAGEAQAGGDHGAPQGVLWPERMERWRERLLEAALIGVPLAVIQWVVGRLSARVTSQPWHVLWFVVPLAVAAWIAWQAVMRRRSFRLRGPMRAFLVCYLAVFAVAGAADLLVLTRTTAVYEHEPLRHRFLPAGWGDWRYRVARRYAADQVPLVILVEPAPGPATSRGAERFELARLIARAEQAGAAGVAFDFYFGKEPSDADALLCAAVQRARRPVIVGERTVKAPHVHAEAYAPALESCFPRNRRGHLLAYRDADDLVRSVGLRTPRGKESLALQVAAQLAGRPVGPDGELMQLVFPRDAFPAITSEDLALTDLKDRLLLVGERSAAETFQTPFGPRLGVELHAAAVGSLLTGGWIRRPPPWCGALIVLVACYLLSALADAGASIRKLLGVAAAVTAFVVAGAVLAMWLWNVWLDVAYPVAAVWPLVALLALLRRTLGSAPAPPSSAVSGAPAPPSPAPSSPARSARRARGRPA</sequence>
<keyword evidence="2" id="KW-0812">Transmembrane</keyword>
<dbReference type="HOGENOM" id="CLU_568209_0_0_7"/>
<reference evidence="4" key="1">
    <citation type="submission" date="2006-01" db="EMBL/GenBank/DDBJ databases">
        <title>Complete sequence of Anaeromyxobacter dehalogenans 2CP-C.</title>
        <authorList>
            <consortium name="US DOE Joint Genome Institute"/>
            <person name="Copeland A."/>
            <person name="Lucas S."/>
            <person name="Lapidus A."/>
            <person name="Barry K."/>
            <person name="Detter J.C."/>
            <person name="Glavina T."/>
            <person name="Hammon N."/>
            <person name="Israni S."/>
            <person name="Pitluck S."/>
            <person name="Brettin T."/>
            <person name="Bruce D."/>
            <person name="Han C."/>
            <person name="Tapia R."/>
            <person name="Gilna P."/>
            <person name="Kiss H."/>
            <person name="Schmutz J."/>
            <person name="Larimer F."/>
            <person name="Land M."/>
            <person name="Kyrpides N."/>
            <person name="Anderson I."/>
            <person name="Sanford R.A."/>
            <person name="Ritalahti K.M."/>
            <person name="Thomas H.S."/>
            <person name="Kirby J.R."/>
            <person name="Zhulin I.B."/>
            <person name="Loeffler F.E."/>
            <person name="Richardson P."/>
        </authorList>
    </citation>
    <scope>NUCLEOTIDE SEQUENCE</scope>
    <source>
        <strain evidence="4">2CP-C</strain>
    </source>
</reference>
<keyword evidence="2" id="KW-0472">Membrane</keyword>
<dbReference type="InterPro" id="IPR007890">
    <property type="entry name" value="CHASE2"/>
</dbReference>
<feature type="region of interest" description="Disordered" evidence="1">
    <location>
        <begin position="1"/>
        <end position="21"/>
    </location>
</feature>
<evidence type="ECO:0000313" key="5">
    <source>
        <dbReference type="Proteomes" id="UP000001935"/>
    </source>
</evidence>
<accession>Q2IGD9</accession>
<dbReference type="Proteomes" id="UP000001935">
    <property type="component" value="Chromosome"/>
</dbReference>
<feature type="transmembrane region" description="Helical" evidence="2">
    <location>
        <begin position="394"/>
        <end position="416"/>
    </location>
</feature>
<dbReference type="SMART" id="SM01080">
    <property type="entry name" value="CHASE2"/>
    <property type="match status" value="1"/>
</dbReference>
<dbReference type="STRING" id="290397.Adeh_3886"/>
<proteinExistence type="predicted"/>
<feature type="transmembrane region" description="Helical" evidence="2">
    <location>
        <begin position="96"/>
        <end position="118"/>
    </location>
</feature>
<keyword evidence="2" id="KW-1133">Transmembrane helix</keyword>
<evidence type="ECO:0000256" key="1">
    <source>
        <dbReference type="SAM" id="MobiDB-lite"/>
    </source>
</evidence>
<feature type="compositionally biased region" description="Basic residues" evidence="1">
    <location>
        <begin position="471"/>
        <end position="480"/>
    </location>
</feature>
<feature type="transmembrane region" description="Helical" evidence="2">
    <location>
        <begin position="64"/>
        <end position="84"/>
    </location>
</feature>
<dbReference type="AlphaFoldDB" id="Q2IGD9"/>
<feature type="transmembrane region" description="Helical" evidence="2">
    <location>
        <begin position="422"/>
        <end position="439"/>
    </location>
</feature>
<organism evidence="4 5">
    <name type="scientific">Anaeromyxobacter dehalogenans (strain 2CP-C)</name>
    <dbReference type="NCBI Taxonomy" id="290397"/>
    <lineage>
        <taxon>Bacteria</taxon>
        <taxon>Pseudomonadati</taxon>
        <taxon>Myxococcota</taxon>
        <taxon>Myxococcia</taxon>
        <taxon>Myxococcales</taxon>
        <taxon>Cystobacterineae</taxon>
        <taxon>Anaeromyxobacteraceae</taxon>
        <taxon>Anaeromyxobacter</taxon>
    </lineage>
</organism>
<protein>
    <submittedName>
        <fullName evidence="4">Putative Chase2 sensor protein</fullName>
    </submittedName>
</protein>